<comment type="caution">
    <text evidence="1">The sequence shown here is derived from an EMBL/GenBank/DDBJ whole genome shotgun (WGS) entry which is preliminary data.</text>
</comment>
<organism evidence="1 2">
    <name type="scientific">Grifola frondosa</name>
    <name type="common">Maitake</name>
    <name type="synonym">Polyporus frondosus</name>
    <dbReference type="NCBI Taxonomy" id="5627"/>
    <lineage>
        <taxon>Eukaryota</taxon>
        <taxon>Fungi</taxon>
        <taxon>Dikarya</taxon>
        <taxon>Basidiomycota</taxon>
        <taxon>Agaricomycotina</taxon>
        <taxon>Agaricomycetes</taxon>
        <taxon>Polyporales</taxon>
        <taxon>Grifolaceae</taxon>
        <taxon>Grifola</taxon>
    </lineage>
</organism>
<evidence type="ECO:0000313" key="2">
    <source>
        <dbReference type="Proteomes" id="UP000092993"/>
    </source>
</evidence>
<evidence type="ECO:0000313" key="1">
    <source>
        <dbReference type="EMBL" id="OBZ66332.1"/>
    </source>
</evidence>
<keyword evidence="2" id="KW-1185">Reference proteome</keyword>
<proteinExistence type="predicted"/>
<accession>A0A1C7LNI0</accession>
<reference evidence="1 2" key="1">
    <citation type="submission" date="2016-03" db="EMBL/GenBank/DDBJ databases">
        <title>Whole genome sequencing of Grifola frondosa 9006-11.</title>
        <authorList>
            <person name="Min B."/>
            <person name="Park H."/>
            <person name="Kim J.-G."/>
            <person name="Cho H."/>
            <person name="Oh Y.-L."/>
            <person name="Kong W.-S."/>
            <person name="Choi I.-G."/>
        </authorList>
    </citation>
    <scope>NUCLEOTIDE SEQUENCE [LARGE SCALE GENOMIC DNA]</scope>
    <source>
        <strain evidence="1 2">9006-11</strain>
    </source>
</reference>
<gene>
    <name evidence="1" type="ORF">A0H81_13561</name>
</gene>
<dbReference type="AlphaFoldDB" id="A0A1C7LNI0"/>
<dbReference type="EMBL" id="LUGG01000031">
    <property type="protein sequence ID" value="OBZ66332.1"/>
    <property type="molecule type" value="Genomic_DNA"/>
</dbReference>
<dbReference type="Proteomes" id="UP000092993">
    <property type="component" value="Unassembled WGS sequence"/>
</dbReference>
<sequence>MARSPGCPPAQWTRRLSAAAVGSSWPPEDWDISFNLSPKTGDAMRKMEEWIWKSRSDEQSMMSASGLSKE</sequence>
<protein>
    <submittedName>
        <fullName evidence="1">Uncharacterized protein</fullName>
    </submittedName>
</protein>
<name>A0A1C7LNI0_GRIFR</name>